<reference evidence="1 2" key="1">
    <citation type="submission" date="2018-09" db="EMBL/GenBank/DDBJ databases">
        <title>Murine metabolic-syndrome-specific gut microbial biobank.</title>
        <authorList>
            <person name="Liu C."/>
        </authorList>
    </citation>
    <scope>NUCLEOTIDE SEQUENCE [LARGE SCALE GENOMIC DNA]</scope>
    <source>
        <strain evidence="1 2">8-P5</strain>
    </source>
</reference>
<evidence type="ECO:0000313" key="1">
    <source>
        <dbReference type="EMBL" id="RLT74473.1"/>
    </source>
</evidence>
<protein>
    <recommendedName>
        <fullName evidence="3">BACON domain-containing protein</fullName>
    </recommendedName>
</protein>
<evidence type="ECO:0008006" key="3">
    <source>
        <dbReference type="Google" id="ProtNLM"/>
    </source>
</evidence>
<dbReference type="Proteomes" id="UP000278164">
    <property type="component" value="Unassembled WGS sequence"/>
</dbReference>
<evidence type="ECO:0000313" key="2">
    <source>
        <dbReference type="Proteomes" id="UP000278164"/>
    </source>
</evidence>
<name>A0A3L7ZW08_PARDI</name>
<dbReference type="EMBL" id="RAYI01000007">
    <property type="protein sequence ID" value="RLT74473.1"/>
    <property type="molecule type" value="Genomic_DNA"/>
</dbReference>
<proteinExistence type="predicted"/>
<gene>
    <name evidence="1" type="ORF">D7V78_05010</name>
</gene>
<accession>A0A3L7ZW08</accession>
<comment type="caution">
    <text evidence="1">The sequence shown here is derived from an EMBL/GenBank/DDBJ whole genome shotgun (WGS) entry which is preliminary data.</text>
</comment>
<sequence>MATVTIPWGQGGGDITVALPETGDGVATLSTGTVNEGVDRSRTVTFRTVRGGNVEVIRTVRQEGRREYLRNASGDLLRDSNNVELKALK</sequence>
<organism evidence="1 2">
    <name type="scientific">Parabacteroides distasonis</name>
    <dbReference type="NCBI Taxonomy" id="823"/>
    <lineage>
        <taxon>Bacteria</taxon>
        <taxon>Pseudomonadati</taxon>
        <taxon>Bacteroidota</taxon>
        <taxon>Bacteroidia</taxon>
        <taxon>Bacteroidales</taxon>
        <taxon>Tannerellaceae</taxon>
        <taxon>Parabacteroides</taxon>
    </lineage>
</organism>
<dbReference type="AlphaFoldDB" id="A0A3L7ZW08"/>